<reference evidence="4" key="1">
    <citation type="submission" date="2016-10" db="EMBL/GenBank/DDBJ databases">
        <authorList>
            <person name="Varghese N."/>
            <person name="Submissions S."/>
        </authorList>
    </citation>
    <scope>NUCLEOTIDE SEQUENCE [LARGE SCALE GENOMIC DNA]</scope>
    <source>
        <strain evidence="4">Jip14</strain>
    </source>
</reference>
<keyword evidence="4" id="KW-1185">Reference proteome</keyword>
<gene>
    <name evidence="3" type="ORF">SAMN05421740_101304</name>
</gene>
<dbReference type="NCBIfam" id="TIGR03783">
    <property type="entry name" value="Bac_Flav_CT_G"/>
    <property type="match status" value="1"/>
</dbReference>
<dbReference type="Pfam" id="PF19044">
    <property type="entry name" value="P-loop_TraG"/>
    <property type="match status" value="1"/>
</dbReference>
<dbReference type="AlphaFoldDB" id="A0A1H7FHW7"/>
<dbReference type="InterPro" id="IPR022509">
    <property type="entry name" value="Conjugation_ATPase_TraG"/>
</dbReference>
<dbReference type="Gene3D" id="1.10.8.730">
    <property type="match status" value="1"/>
</dbReference>
<feature type="domain" description="TraG P-loop" evidence="2">
    <location>
        <begin position="404"/>
        <end position="812"/>
    </location>
</feature>
<evidence type="ECO:0000259" key="2">
    <source>
        <dbReference type="Pfam" id="PF19044"/>
    </source>
</evidence>
<dbReference type="InterPro" id="IPR024451">
    <property type="entry name" value="TraG_N_Bacteroidetes"/>
</dbReference>
<dbReference type="Gene3D" id="3.40.50.300">
    <property type="entry name" value="P-loop containing nucleotide triphosphate hydrolases"/>
    <property type="match status" value="1"/>
</dbReference>
<dbReference type="InterPro" id="IPR053155">
    <property type="entry name" value="F-pilin_assembly_TraC"/>
</dbReference>
<evidence type="ECO:0000259" key="1">
    <source>
        <dbReference type="Pfam" id="PF12991"/>
    </source>
</evidence>
<evidence type="ECO:0000313" key="3">
    <source>
        <dbReference type="EMBL" id="SEK23710.1"/>
    </source>
</evidence>
<dbReference type="STRING" id="332977.SAMN05421740_101304"/>
<dbReference type="SUPFAM" id="SSF52540">
    <property type="entry name" value="P-loop containing nucleoside triphosphate hydrolases"/>
    <property type="match status" value="1"/>
</dbReference>
<accession>A0A1H7FHW7</accession>
<evidence type="ECO:0000313" key="4">
    <source>
        <dbReference type="Proteomes" id="UP000198916"/>
    </source>
</evidence>
<organism evidence="3 4">
    <name type="scientific">Parapedobacter koreensis</name>
    <dbReference type="NCBI Taxonomy" id="332977"/>
    <lineage>
        <taxon>Bacteria</taxon>
        <taxon>Pseudomonadati</taxon>
        <taxon>Bacteroidota</taxon>
        <taxon>Sphingobacteriia</taxon>
        <taxon>Sphingobacteriales</taxon>
        <taxon>Sphingobacteriaceae</taxon>
        <taxon>Parapedobacter</taxon>
    </lineage>
</organism>
<dbReference type="InterPro" id="IPR027417">
    <property type="entry name" value="P-loop_NTPase"/>
</dbReference>
<dbReference type="Proteomes" id="UP000198916">
    <property type="component" value="Unassembled WGS sequence"/>
</dbReference>
<dbReference type="InterPro" id="IPR043964">
    <property type="entry name" value="P-loop_TraG"/>
</dbReference>
<dbReference type="RefSeq" id="WP_090602212.1">
    <property type="nucleotide sequence ID" value="NZ_FNZR01000001.1"/>
</dbReference>
<protein>
    <submittedName>
        <fullName evidence="3">Bacteroides conjugation system ATPase, TraG family</fullName>
    </submittedName>
</protein>
<sequence length="818" mass="94045">MKEIEKIFPIYKVENDAILSVQGDITVAFEAILPEIFTMGERDYEAFHQAWVRAIRLLPPHSIFHKQDWFTDRKYRADFEKAGEAFLSLSSERFFNERPYLSHSCYIYLTKQAKEHKPASSAYTGLLRKSIVPHQTVSTRPFMDFMDSAGQFQRILTDSGFVNLKRLDDDALAGTANKAGIIERYCFLLDEGEQPTIRDIHLKDGMLIGDKRSMLFTLSDAEELPALCGPRINHDRYSTDRSKFSVGFASPLGMLLDCNHVYNQYIFVDDAPKTLKRMEAKRLRLQSLSAYSRENAIARDATNDFLNEAISEQRLPVKAHFNVLAWCNDNEDPNELRNKVSSAMAQMDAVAKQERDGAPQVWFAGIPGGEGDFPMNDTFDSFLEQTTCFLNKETGYRTSISPFGIRLGDRLHGKPLHVDISDEPMKRGLTTNRNKFILGPSGSGKSFFTNHMVRSYYEQGTHVVLLDVGHSYKGLCDLVDGYYFTYSEANPIKFNPFYLTEGDVLDTEKKESLKTLLLALWKKEDERFTRSEYVGLSNALTGYFVHLEKDKTIFPCFNTFYEYLKSEYMKVLEDGNVKEKDFDISNFLYVLNPYYKGGEFDYLLNATENLDLLHQRFIVFELDAIKDHPILFPAVTLIIMDVFISKMRKLKGVRKAILIEECWKAIAKEGMAEYIKYLFKTVRKFYGEAIVVTQEVEDIISSPIVKQAIINNADCKILLDQSKYENRFDQLQEMLGLNERQKALILSMNRANDPKRIYKEVYIFPPGKVYRTEVSLEEYLTYTTEESEKVKVQEYAAKYGSIRKGIAELANDIRSKSA</sequence>
<dbReference type="OrthoDB" id="596266at2"/>
<dbReference type="Pfam" id="PF12991">
    <property type="entry name" value="DUF3875"/>
    <property type="match status" value="1"/>
</dbReference>
<proteinExistence type="predicted"/>
<dbReference type="PANTHER" id="PTHR38467:SF1">
    <property type="entry name" value="CONJUGATIVE TRANSFER: ASSEMBLY"/>
    <property type="match status" value="1"/>
</dbReference>
<dbReference type="EMBL" id="FNZR01000001">
    <property type="protein sequence ID" value="SEK23710.1"/>
    <property type="molecule type" value="Genomic_DNA"/>
</dbReference>
<feature type="domain" description="TraG N-terminal Bacteroidetes" evidence="1">
    <location>
        <begin position="2"/>
        <end position="48"/>
    </location>
</feature>
<name>A0A1H7FHW7_9SPHI</name>
<dbReference type="PANTHER" id="PTHR38467">
    <property type="match status" value="1"/>
</dbReference>